<dbReference type="AlphaFoldDB" id="A0AAN8DFP6"/>
<accession>A0AAN8DFP6</accession>
<evidence type="ECO:0000256" key="1">
    <source>
        <dbReference type="SAM" id="MobiDB-lite"/>
    </source>
</evidence>
<feature type="region of interest" description="Disordered" evidence="1">
    <location>
        <begin position="1"/>
        <end position="39"/>
    </location>
</feature>
<organism evidence="2 3">
    <name type="scientific">Champsocephalus gunnari</name>
    <name type="common">Mackerel icefish</name>
    <dbReference type="NCBI Taxonomy" id="52237"/>
    <lineage>
        <taxon>Eukaryota</taxon>
        <taxon>Metazoa</taxon>
        <taxon>Chordata</taxon>
        <taxon>Craniata</taxon>
        <taxon>Vertebrata</taxon>
        <taxon>Euteleostomi</taxon>
        <taxon>Actinopterygii</taxon>
        <taxon>Neopterygii</taxon>
        <taxon>Teleostei</taxon>
        <taxon>Neoteleostei</taxon>
        <taxon>Acanthomorphata</taxon>
        <taxon>Eupercaria</taxon>
        <taxon>Perciformes</taxon>
        <taxon>Notothenioidei</taxon>
        <taxon>Channichthyidae</taxon>
        <taxon>Champsocephalus</taxon>
    </lineage>
</organism>
<comment type="caution">
    <text evidence="2">The sequence shown here is derived from an EMBL/GenBank/DDBJ whole genome shotgun (WGS) entry which is preliminary data.</text>
</comment>
<sequence length="87" mass="9570">MTKGDRYGRAGLTSEQTFPRPLLPSAADDLQTNNNTGGKKLRCSSTLQHADHSFLSFNGRQLQVHAKKNQYNKSVYTTNITAMGAVL</sequence>
<evidence type="ECO:0000313" key="2">
    <source>
        <dbReference type="EMBL" id="KAK5922287.1"/>
    </source>
</evidence>
<gene>
    <name evidence="2" type="ORF">CgunFtcFv8_019564</name>
</gene>
<feature type="compositionally biased region" description="Polar residues" evidence="1">
    <location>
        <begin position="30"/>
        <end position="39"/>
    </location>
</feature>
<proteinExistence type="predicted"/>
<protein>
    <submittedName>
        <fullName evidence="2">Uncharacterized protein</fullName>
    </submittedName>
</protein>
<dbReference type="EMBL" id="JAURVH010001522">
    <property type="protein sequence ID" value="KAK5922287.1"/>
    <property type="molecule type" value="Genomic_DNA"/>
</dbReference>
<keyword evidence="3" id="KW-1185">Reference proteome</keyword>
<dbReference type="Proteomes" id="UP001331515">
    <property type="component" value="Unassembled WGS sequence"/>
</dbReference>
<name>A0AAN8DFP6_CHAGU</name>
<reference evidence="2 3" key="1">
    <citation type="journal article" date="2023" name="Mol. Biol. Evol.">
        <title>Genomics of Secondarily Temperate Adaptation in the Only Non-Antarctic Icefish.</title>
        <authorList>
            <person name="Rivera-Colon A.G."/>
            <person name="Rayamajhi N."/>
            <person name="Minhas B.F."/>
            <person name="Madrigal G."/>
            <person name="Bilyk K.T."/>
            <person name="Yoon V."/>
            <person name="Hune M."/>
            <person name="Gregory S."/>
            <person name="Cheng C.H.C."/>
            <person name="Catchen J.M."/>
        </authorList>
    </citation>
    <scope>NUCLEOTIDE SEQUENCE [LARGE SCALE GENOMIC DNA]</scope>
    <source>
        <tissue evidence="2">White muscle</tissue>
    </source>
</reference>
<evidence type="ECO:0000313" key="3">
    <source>
        <dbReference type="Proteomes" id="UP001331515"/>
    </source>
</evidence>